<evidence type="ECO:0000256" key="13">
    <source>
        <dbReference type="SAM" id="Phobius"/>
    </source>
</evidence>
<sequence>MIFLIAFIAYAIIGTAIAIIARKGIRSQEDYYLGGRRIGGIVSALTYSATTYSAFMMVGLVGLTYASGVGSLGFELFYLVGTLFLLSYYAPKIWKLGKERAYITPGDMMVDRYGKLVPKIMAVIVSIALIPYISVQLIGVSLIIEKNSTISFTHAILASAFLIAFWAFLGGLRGVAWTDAIQGVFMLIMAVSAVMWAFSMLNGTFFGEISRIGDLLIVPNKIWTPERFIALTVPWFFFALTNPQVFQRIYVPRDERALKKMVILFGTFGLIYTILVTFLGLELRVMTEIGSFPLLKDRDAVTPTFLGIMPPSLAVLISLSIFAAAITTANSIVLTLASMISRDLLGSNRINTGQILIVVLTIAITLFSIQRPGYIVNLAVLSSTLLLCQLPLILGVFHWKSGGEKAAISTLIVGFATAILLFYMKLNPLGIPASVWTLVISFATFFAVASVEKS</sequence>
<name>N0BLT3_9EURY</name>
<feature type="transmembrane region" description="Helical" evidence="13">
    <location>
        <begin position="375"/>
        <end position="399"/>
    </location>
</feature>
<proteinExistence type="inferred from homology"/>
<keyword evidence="4" id="KW-1003">Cell membrane</keyword>
<evidence type="ECO:0000256" key="12">
    <source>
        <dbReference type="RuleBase" id="RU362091"/>
    </source>
</evidence>
<comment type="subcellular location">
    <subcellularLocation>
        <location evidence="1">Cell membrane</location>
        <topology evidence="1">Multi-pass membrane protein</topology>
    </subcellularLocation>
</comment>
<dbReference type="HOGENOM" id="CLU_018808_15_0_2"/>
<dbReference type="RefSeq" id="WP_015590803.1">
    <property type="nucleotide sequence ID" value="NC_021169.1"/>
</dbReference>
<organism evidence="14 15">
    <name type="scientific">Archaeoglobus sulfaticallidus PM70-1</name>
    <dbReference type="NCBI Taxonomy" id="387631"/>
    <lineage>
        <taxon>Archaea</taxon>
        <taxon>Methanobacteriati</taxon>
        <taxon>Methanobacteriota</taxon>
        <taxon>Archaeoglobi</taxon>
        <taxon>Archaeoglobales</taxon>
        <taxon>Archaeoglobaceae</taxon>
        <taxon>Archaeoglobus</taxon>
    </lineage>
</organism>
<evidence type="ECO:0000256" key="3">
    <source>
        <dbReference type="ARBA" id="ARBA00022448"/>
    </source>
</evidence>
<dbReference type="KEGG" id="ast:Asulf_01207"/>
<feature type="transmembrane region" description="Helical" evidence="13">
    <location>
        <begin position="406"/>
        <end position="424"/>
    </location>
</feature>
<keyword evidence="15" id="KW-1185">Reference proteome</keyword>
<feature type="transmembrane region" description="Helical" evidence="13">
    <location>
        <begin position="350"/>
        <end position="369"/>
    </location>
</feature>
<feature type="transmembrane region" description="Helical" evidence="13">
    <location>
        <begin position="120"/>
        <end position="144"/>
    </location>
</feature>
<feature type="transmembrane region" description="Helical" evidence="13">
    <location>
        <begin position="222"/>
        <end position="240"/>
    </location>
</feature>
<dbReference type="Proteomes" id="UP000013307">
    <property type="component" value="Chromosome"/>
</dbReference>
<dbReference type="GO" id="GO:0006814">
    <property type="term" value="P:sodium ion transport"/>
    <property type="evidence" value="ECO:0007669"/>
    <property type="project" value="UniProtKB-KW"/>
</dbReference>
<dbReference type="InterPro" id="IPR050277">
    <property type="entry name" value="Sodium:Solute_Symporter"/>
</dbReference>
<dbReference type="PROSITE" id="PS50283">
    <property type="entry name" value="NA_SOLUT_SYMP_3"/>
    <property type="match status" value="1"/>
</dbReference>
<dbReference type="GeneID" id="15392848"/>
<evidence type="ECO:0000256" key="1">
    <source>
        <dbReference type="ARBA" id="ARBA00004651"/>
    </source>
</evidence>
<dbReference type="EMBL" id="CP005290">
    <property type="protein sequence ID" value="AGK61205.1"/>
    <property type="molecule type" value="Genomic_DNA"/>
</dbReference>
<dbReference type="eggNOG" id="arCOG01316">
    <property type="taxonomic scope" value="Archaea"/>
</dbReference>
<dbReference type="CDD" id="cd10322">
    <property type="entry name" value="SLC5sbd"/>
    <property type="match status" value="1"/>
</dbReference>
<keyword evidence="11" id="KW-0739">Sodium transport</keyword>
<feature type="transmembrane region" description="Helical" evidence="13">
    <location>
        <begin position="261"/>
        <end position="281"/>
    </location>
</feature>
<dbReference type="InterPro" id="IPR038377">
    <property type="entry name" value="Na/Glc_symporter_sf"/>
</dbReference>
<dbReference type="PANTHER" id="PTHR48086">
    <property type="entry name" value="SODIUM/PROLINE SYMPORTER-RELATED"/>
    <property type="match status" value="1"/>
</dbReference>
<dbReference type="InterPro" id="IPR001734">
    <property type="entry name" value="Na/solute_symporter"/>
</dbReference>
<feature type="transmembrane region" description="Helical" evidence="13">
    <location>
        <begin position="430"/>
        <end position="451"/>
    </location>
</feature>
<dbReference type="Pfam" id="PF00474">
    <property type="entry name" value="SSF"/>
    <property type="match status" value="1"/>
</dbReference>
<keyword evidence="6" id="KW-0769">Symport</keyword>
<feature type="transmembrane region" description="Helical" evidence="13">
    <location>
        <begin position="184"/>
        <end position="202"/>
    </location>
</feature>
<feature type="transmembrane region" description="Helical" evidence="13">
    <location>
        <begin position="6"/>
        <end position="25"/>
    </location>
</feature>
<dbReference type="Gene3D" id="1.20.1730.10">
    <property type="entry name" value="Sodium/glucose cotransporter"/>
    <property type="match status" value="1"/>
</dbReference>
<dbReference type="PANTHER" id="PTHR48086:SF3">
    <property type="entry name" value="SODIUM_PROLINE SYMPORTER"/>
    <property type="match status" value="1"/>
</dbReference>
<dbReference type="GO" id="GO:0005886">
    <property type="term" value="C:plasma membrane"/>
    <property type="evidence" value="ECO:0007669"/>
    <property type="project" value="UniProtKB-SubCell"/>
</dbReference>
<keyword evidence="10 13" id="KW-0472">Membrane</keyword>
<feature type="transmembrane region" description="Helical" evidence="13">
    <location>
        <begin position="45"/>
        <end position="66"/>
    </location>
</feature>
<dbReference type="GO" id="GO:0015293">
    <property type="term" value="F:symporter activity"/>
    <property type="evidence" value="ECO:0007669"/>
    <property type="project" value="UniProtKB-KW"/>
</dbReference>
<evidence type="ECO:0000256" key="9">
    <source>
        <dbReference type="ARBA" id="ARBA00023065"/>
    </source>
</evidence>
<evidence type="ECO:0000256" key="8">
    <source>
        <dbReference type="ARBA" id="ARBA00023053"/>
    </source>
</evidence>
<evidence type="ECO:0000256" key="6">
    <source>
        <dbReference type="ARBA" id="ARBA00022847"/>
    </source>
</evidence>
<keyword evidence="3" id="KW-0813">Transport</keyword>
<reference evidence="14 15" key="1">
    <citation type="journal article" date="2013" name="Genome Announc.">
        <title>Complete Genome Sequence of the Thermophilic and Facultatively Chemolithoautotrophic Sulfate Reducer Archaeoglobus sulfaticallidus Strain PM70-1T.</title>
        <authorList>
            <person name="Stokke R."/>
            <person name="Hocking W.P."/>
            <person name="Steinsbu B.O."/>
            <person name="Steen I.H."/>
        </authorList>
    </citation>
    <scope>NUCLEOTIDE SEQUENCE [LARGE SCALE GENOMIC DNA]</scope>
    <source>
        <strain evidence="14">PM70-1</strain>
    </source>
</reference>
<keyword evidence="8" id="KW-0915">Sodium</keyword>
<evidence type="ECO:0000256" key="10">
    <source>
        <dbReference type="ARBA" id="ARBA00023136"/>
    </source>
</evidence>
<accession>N0BLT3</accession>
<feature type="transmembrane region" description="Helical" evidence="13">
    <location>
        <begin position="72"/>
        <end position="90"/>
    </location>
</feature>
<evidence type="ECO:0000313" key="14">
    <source>
        <dbReference type="EMBL" id="AGK61205.1"/>
    </source>
</evidence>
<evidence type="ECO:0000256" key="7">
    <source>
        <dbReference type="ARBA" id="ARBA00022989"/>
    </source>
</evidence>
<evidence type="ECO:0000256" key="5">
    <source>
        <dbReference type="ARBA" id="ARBA00022692"/>
    </source>
</evidence>
<feature type="transmembrane region" description="Helical" evidence="13">
    <location>
        <begin position="313"/>
        <end position="338"/>
    </location>
</feature>
<feature type="transmembrane region" description="Helical" evidence="13">
    <location>
        <begin position="150"/>
        <end position="172"/>
    </location>
</feature>
<evidence type="ECO:0000256" key="11">
    <source>
        <dbReference type="ARBA" id="ARBA00023201"/>
    </source>
</evidence>
<dbReference type="STRING" id="387631.Asulf_01207"/>
<keyword evidence="7 13" id="KW-1133">Transmembrane helix</keyword>
<evidence type="ECO:0000256" key="2">
    <source>
        <dbReference type="ARBA" id="ARBA00006434"/>
    </source>
</evidence>
<protein>
    <submittedName>
        <fullName evidence="14">Na+/proline symporter</fullName>
    </submittedName>
</protein>
<gene>
    <name evidence="14" type="ORF">Asulf_01207</name>
</gene>
<keyword evidence="9" id="KW-0406">Ion transport</keyword>
<dbReference type="OrthoDB" id="19182at2157"/>
<evidence type="ECO:0000256" key="4">
    <source>
        <dbReference type="ARBA" id="ARBA00022475"/>
    </source>
</evidence>
<comment type="similarity">
    <text evidence="2 12">Belongs to the sodium:solute symporter (SSF) (TC 2.A.21) family.</text>
</comment>
<keyword evidence="5 13" id="KW-0812">Transmembrane</keyword>
<evidence type="ECO:0000313" key="15">
    <source>
        <dbReference type="Proteomes" id="UP000013307"/>
    </source>
</evidence>
<dbReference type="AlphaFoldDB" id="N0BLT3"/>